<evidence type="ECO:0000313" key="2">
    <source>
        <dbReference type="EMBL" id="EFI47460.1"/>
    </source>
</evidence>
<keyword evidence="3" id="KW-1185">Reference proteome</keyword>
<accession>D7NG72</accession>
<gene>
    <name evidence="2" type="ORF">HMPREF0665_02579</name>
</gene>
<evidence type="ECO:0000313" key="3">
    <source>
        <dbReference type="Proteomes" id="UP000003805"/>
    </source>
</evidence>
<dbReference type="InterPro" id="IPR045951">
    <property type="entry name" value="DUF6371"/>
</dbReference>
<evidence type="ECO:0000259" key="1">
    <source>
        <dbReference type="Pfam" id="PF19898"/>
    </source>
</evidence>
<name>D7NG72_9BACT</name>
<dbReference type="HOGENOM" id="CLU_899730_0_0_10"/>
<dbReference type="AlphaFoldDB" id="D7NG72"/>
<feature type="domain" description="DUF6371" evidence="1">
    <location>
        <begin position="10"/>
        <end position="147"/>
    </location>
</feature>
<dbReference type="Pfam" id="PF19898">
    <property type="entry name" value="DUF6371"/>
    <property type="match status" value="1"/>
</dbReference>
<dbReference type="eggNOG" id="COG0358">
    <property type="taxonomic scope" value="Bacteria"/>
</dbReference>
<reference evidence="2 3" key="1">
    <citation type="submission" date="2010-02" db="EMBL/GenBank/DDBJ databases">
        <title>The Genome Sequence of Prevotella oris strain C735.</title>
        <authorList>
            <consortium name="The Broad Institute Genome Sequencing Platform"/>
            <person name="Ward D."/>
            <person name="Feldgarden M."/>
            <person name="Earl A."/>
            <person name="Young S.K."/>
            <person name="Zeng Q."/>
            <person name="Koehrsen M."/>
            <person name="Alvarado L."/>
            <person name="Berlin A."/>
            <person name="Bochicchio J."/>
            <person name="Borenstein D."/>
            <person name="Chapman S.B."/>
            <person name="Chen Z."/>
            <person name="Engels R."/>
            <person name="Freedman E."/>
            <person name="Gellesch M."/>
            <person name="Goldberg J."/>
            <person name="Griggs A."/>
            <person name="Gujja S."/>
            <person name="Heilman E."/>
            <person name="Heiman D."/>
            <person name="Hepburn T."/>
            <person name="Howarth C."/>
            <person name="Jen D."/>
            <person name="Larson L."/>
            <person name="Mehta T."/>
            <person name="Park D."/>
            <person name="Pearson M."/>
            <person name="Roberts A."/>
            <person name="Saif S."/>
            <person name="Shea T."/>
            <person name="Shenoy N."/>
            <person name="Sisk P."/>
            <person name="Stolte C."/>
            <person name="Sykes S."/>
            <person name="Thomson T."/>
            <person name="Walk T."/>
            <person name="White J."/>
            <person name="Yandava C."/>
            <person name="Sibley C.D."/>
            <person name="Field T.R."/>
            <person name="Grinwis M."/>
            <person name="Eshaghurshan C.S."/>
            <person name="Surette M.G."/>
            <person name="Haas B."/>
            <person name="Nusbaum C."/>
            <person name="Birren B."/>
        </authorList>
    </citation>
    <scope>NUCLEOTIDE SEQUENCE [LARGE SCALE GENOMIC DNA]</scope>
    <source>
        <strain evidence="2 3">C735</strain>
    </source>
</reference>
<protein>
    <recommendedName>
        <fullName evidence="1">DUF6371 domain-containing protein</fullName>
    </recommendedName>
</protein>
<proteinExistence type="predicted"/>
<dbReference type="RefSeq" id="WP_004378823.1">
    <property type="nucleotide sequence ID" value="NZ_GL349576.1"/>
</dbReference>
<sequence length="309" mass="34741">MKTEITSFDNAFFKYLCNFIWFNQDRLEAMMKRYPIGATNQGEPIFWHINTEHKITNGHIITMDSETGKVYDDSWYYQDERPTCLFGEHLLDAFPSQTVALVKDEMTAAIMSGFPTPYIWLATGKGKATPTNLLPLLGKSVVVFPDKGEYGKWQETLQSVPDLHFHISDVMEKSQSGCYTIAQMVLSQQALRPTEAEAALMRMEDANPNIALLVKALDLELVGISSTSNITKDKTPRTRPASGKAKEDSAVQSILLAQEVRWHGRNLECHKCKLSHEGINGTYCGKLHRYVEYGKGDCGLEAEIPPRAE</sequence>
<dbReference type="Proteomes" id="UP000003805">
    <property type="component" value="Unassembled WGS sequence"/>
</dbReference>
<dbReference type="EMBL" id="GL349576">
    <property type="protein sequence ID" value="EFI47460.1"/>
    <property type="molecule type" value="Genomic_DNA"/>
</dbReference>
<organism evidence="2 3">
    <name type="scientific">Segatella oris C735</name>
    <dbReference type="NCBI Taxonomy" id="563008"/>
    <lineage>
        <taxon>Bacteria</taxon>
        <taxon>Pseudomonadati</taxon>
        <taxon>Bacteroidota</taxon>
        <taxon>Bacteroidia</taxon>
        <taxon>Bacteroidales</taxon>
        <taxon>Prevotellaceae</taxon>
        <taxon>Segatella</taxon>
    </lineage>
</organism>